<keyword evidence="3" id="KW-1185">Reference proteome</keyword>
<dbReference type="InterPro" id="IPR037522">
    <property type="entry name" value="HD_GYP_dom"/>
</dbReference>
<accession>A0A240E521</accession>
<dbReference type="GO" id="GO:0008081">
    <property type="term" value="F:phosphoric diester hydrolase activity"/>
    <property type="evidence" value="ECO:0007669"/>
    <property type="project" value="UniProtKB-ARBA"/>
</dbReference>
<feature type="domain" description="HD-GYP" evidence="1">
    <location>
        <begin position="20"/>
        <end position="215"/>
    </location>
</feature>
<dbReference type="SUPFAM" id="SSF109604">
    <property type="entry name" value="HD-domain/PDEase-like"/>
    <property type="match status" value="1"/>
</dbReference>
<gene>
    <name evidence="2" type="ORF">SAMN05421731_101663</name>
</gene>
<reference evidence="3" key="1">
    <citation type="submission" date="2016-09" db="EMBL/GenBank/DDBJ databases">
        <authorList>
            <person name="Varghese N."/>
            <person name="Submissions S."/>
        </authorList>
    </citation>
    <scope>NUCLEOTIDE SEQUENCE [LARGE SCALE GENOMIC DNA]</scope>
    <source>
        <strain evidence="3">ANC 4466</strain>
    </source>
</reference>
<dbReference type="EMBL" id="OANT01000001">
    <property type="protein sequence ID" value="SNX43621.1"/>
    <property type="molecule type" value="Genomic_DNA"/>
</dbReference>
<evidence type="ECO:0000313" key="2">
    <source>
        <dbReference type="EMBL" id="SNX43621.1"/>
    </source>
</evidence>
<proteinExistence type="predicted"/>
<dbReference type="RefSeq" id="WP_097077891.1">
    <property type="nucleotide sequence ID" value="NZ_BAABHT010000020.1"/>
</dbReference>
<dbReference type="Proteomes" id="UP000219042">
    <property type="component" value="Unassembled WGS sequence"/>
</dbReference>
<dbReference type="Gene3D" id="1.10.3210.10">
    <property type="entry name" value="Hypothetical protein af1432"/>
    <property type="match status" value="1"/>
</dbReference>
<dbReference type="PANTHER" id="PTHR43155:SF2">
    <property type="entry name" value="CYCLIC DI-GMP PHOSPHODIESTERASE PA4108"/>
    <property type="match status" value="1"/>
</dbReference>
<dbReference type="CDD" id="cd00077">
    <property type="entry name" value="HDc"/>
    <property type="match status" value="1"/>
</dbReference>
<dbReference type="AlphaFoldDB" id="A0A240E521"/>
<name>A0A240E521_9GAMM</name>
<evidence type="ECO:0000313" key="3">
    <source>
        <dbReference type="Proteomes" id="UP000219042"/>
    </source>
</evidence>
<dbReference type="Pfam" id="PF13487">
    <property type="entry name" value="HD_5"/>
    <property type="match status" value="1"/>
</dbReference>
<sequence>MQHTMVSDCSNEMDPCQKKLFEMTQAVSQLLAKVHQLQDAYTAGHQHRVGLFCQAIAEEMGWAEVDCERMYHVGLLHDLGKIAIPNQVLHKVATLEHEEKRLIKSHVEMTYELLKDIPFEFPLAEIVFQHHERIDGSGYPKGLKGEQILPQANILIVADVVEAIAGKRPYRKSLGLDFALNELKKGQGKTYDQAVCDAVFRLFYEKNYQLPTAAEE</sequence>
<dbReference type="PROSITE" id="PS51832">
    <property type="entry name" value="HD_GYP"/>
    <property type="match status" value="1"/>
</dbReference>
<organism evidence="2 3">
    <name type="scientific">Acinetobacter puyangensis</name>
    <dbReference type="NCBI Taxonomy" id="1096779"/>
    <lineage>
        <taxon>Bacteria</taxon>
        <taxon>Pseudomonadati</taxon>
        <taxon>Pseudomonadota</taxon>
        <taxon>Gammaproteobacteria</taxon>
        <taxon>Moraxellales</taxon>
        <taxon>Moraxellaceae</taxon>
        <taxon>Acinetobacter</taxon>
    </lineage>
</organism>
<dbReference type="InterPro" id="IPR003607">
    <property type="entry name" value="HD/PDEase_dom"/>
</dbReference>
<evidence type="ECO:0000259" key="1">
    <source>
        <dbReference type="PROSITE" id="PS51832"/>
    </source>
</evidence>
<dbReference type="SMART" id="SM00471">
    <property type="entry name" value="HDc"/>
    <property type="match status" value="1"/>
</dbReference>
<dbReference type="PANTHER" id="PTHR43155">
    <property type="entry name" value="CYCLIC DI-GMP PHOSPHODIESTERASE PA4108-RELATED"/>
    <property type="match status" value="1"/>
</dbReference>
<protein>
    <submittedName>
        <fullName evidence="2">HD domain-containing protein</fullName>
    </submittedName>
</protein>
<dbReference type="OrthoDB" id="9802066at2"/>